<evidence type="ECO:0000313" key="2">
    <source>
        <dbReference type="EMBL" id="MBV0934906.1"/>
    </source>
</evidence>
<dbReference type="Proteomes" id="UP000755551">
    <property type="component" value="Unassembled WGS sequence"/>
</dbReference>
<name>A0ABS6MF03_9GAMM</name>
<feature type="transmembrane region" description="Helical" evidence="1">
    <location>
        <begin position="35"/>
        <end position="53"/>
    </location>
</feature>
<keyword evidence="3" id="KW-1185">Reference proteome</keyword>
<evidence type="ECO:0000256" key="1">
    <source>
        <dbReference type="SAM" id="Phobius"/>
    </source>
</evidence>
<proteinExistence type="predicted"/>
<organism evidence="2 3">
    <name type="scientific">Marinobacterium weihaiense</name>
    <dbReference type="NCBI Taxonomy" id="2851016"/>
    <lineage>
        <taxon>Bacteria</taxon>
        <taxon>Pseudomonadati</taxon>
        <taxon>Pseudomonadota</taxon>
        <taxon>Gammaproteobacteria</taxon>
        <taxon>Oceanospirillales</taxon>
        <taxon>Oceanospirillaceae</taxon>
        <taxon>Marinobacterium</taxon>
    </lineage>
</organism>
<dbReference type="EMBL" id="JAHQZT010000047">
    <property type="protein sequence ID" value="MBV0934906.1"/>
    <property type="molecule type" value="Genomic_DNA"/>
</dbReference>
<accession>A0ABS6MF03</accession>
<protein>
    <recommendedName>
        <fullName evidence="4">Zinc-ribbon domain-containing protein</fullName>
    </recommendedName>
</protein>
<sequence>MKVCKKCGKESSDASTHCSNCGSKLPSGSGRMGCLGLSLLIPALIIVPILLATPEERDANRRPAVGKQGDDYTTCFHKSIAKYQEEGQYPVLANGEQALPKIKTACRENPNLYAAYTVKPLPQDHLARCRGKGYEYYRTVGSWPHLSTGENAEKKVRELCERSNGKAFDSLLDPEAIK</sequence>
<keyword evidence="1" id="KW-0472">Membrane</keyword>
<comment type="caution">
    <text evidence="2">The sequence shown here is derived from an EMBL/GenBank/DDBJ whole genome shotgun (WGS) entry which is preliminary data.</text>
</comment>
<evidence type="ECO:0000313" key="3">
    <source>
        <dbReference type="Proteomes" id="UP000755551"/>
    </source>
</evidence>
<gene>
    <name evidence="2" type="ORF">KTN04_16345</name>
</gene>
<evidence type="ECO:0008006" key="4">
    <source>
        <dbReference type="Google" id="ProtNLM"/>
    </source>
</evidence>
<keyword evidence="1" id="KW-1133">Transmembrane helix</keyword>
<reference evidence="2 3" key="1">
    <citation type="submission" date="2021-06" db="EMBL/GenBank/DDBJ databases">
        <title>Bacterium isolated from marine sediment.</title>
        <authorList>
            <person name="Zhu K.-L."/>
            <person name="Du Z.-J."/>
            <person name="Liang Q.-Y."/>
        </authorList>
    </citation>
    <scope>NUCLEOTIDE SEQUENCE [LARGE SCALE GENOMIC DNA]</scope>
    <source>
        <strain evidence="2 3">A346</strain>
    </source>
</reference>
<keyword evidence="1" id="KW-0812">Transmembrane</keyword>
<dbReference type="RefSeq" id="WP_217336293.1">
    <property type="nucleotide sequence ID" value="NZ_JAHQZT010000047.1"/>
</dbReference>